<dbReference type="RefSeq" id="WP_002563408.1">
    <property type="nucleotide sequence ID" value="NZ_CALJSN010000006.1"/>
</dbReference>
<reference evidence="3 4" key="1">
    <citation type="submission" date="2016-10" db="EMBL/GenBank/DDBJ databases">
        <authorList>
            <person name="Varghese N."/>
            <person name="Submissions S."/>
        </authorList>
    </citation>
    <scope>NUCLEOTIDE SEQUENCE [LARGE SCALE GENOMIC DNA]</scope>
    <source>
        <strain evidence="3 4">DSM 20586</strain>
    </source>
</reference>
<sequence>MKRYSTHPAVYAGLMSVVFVSVPSTALALSAQTLSSLPGPRVVIPVAVAACVSIAGITYGIARKQALKQLENSYQTEQDILQRMDSVIAESDASSDTDTTGAHAARDYEQIAQNYVNRQRYQERVAIQQRGVKATLLERLGARFSGSMMDGLPVIERADGSVGDVGTSWWEATVGPNITRGSIFEPVPDDPTAPQLQTPTPQAAQSRRRHAEVVSRVAHLDLGMYPKRRESQELSDKRDMWELALAALDEKLDDTGSVAINIPSSAPKPVMARVAAELTGQMVVDDKTTSSAPAAQQISAQSEPFSTSGAQGMDLHGMDVLGIDTLDEPDFPEPSTEVLHFHVPANHPEITDEKSYVAYLISDEEAKVQSKRYGAHAKKYDYLRVIDGGTNTRLQVLQPSKKSSYKPRHMKQVSEAASHAVGTADSFVIAQQG</sequence>
<evidence type="ECO:0000256" key="2">
    <source>
        <dbReference type="SAM" id="Phobius"/>
    </source>
</evidence>
<dbReference type="Proteomes" id="UP000183687">
    <property type="component" value="Unassembled WGS sequence"/>
</dbReference>
<evidence type="ECO:0000313" key="4">
    <source>
        <dbReference type="Proteomes" id="UP000183687"/>
    </source>
</evidence>
<keyword evidence="2" id="KW-0812">Transmembrane</keyword>
<feature type="transmembrane region" description="Helical" evidence="2">
    <location>
        <begin position="44"/>
        <end position="62"/>
    </location>
</feature>
<organism evidence="3 4">
    <name type="scientific">Atopobium minutum</name>
    <dbReference type="NCBI Taxonomy" id="1381"/>
    <lineage>
        <taxon>Bacteria</taxon>
        <taxon>Bacillati</taxon>
        <taxon>Actinomycetota</taxon>
        <taxon>Coriobacteriia</taxon>
        <taxon>Coriobacteriales</taxon>
        <taxon>Atopobiaceae</taxon>
        <taxon>Atopobium</taxon>
    </lineage>
</organism>
<protein>
    <submittedName>
        <fullName evidence="3">Uncharacterized protein</fullName>
    </submittedName>
</protein>
<name>A0AB38A5D3_9ACTN</name>
<keyword evidence="2" id="KW-0472">Membrane</keyword>
<feature type="compositionally biased region" description="Low complexity" evidence="1">
    <location>
        <begin position="192"/>
        <end position="205"/>
    </location>
</feature>
<feature type="region of interest" description="Disordered" evidence="1">
    <location>
        <begin position="188"/>
        <end position="208"/>
    </location>
</feature>
<evidence type="ECO:0000313" key="3">
    <source>
        <dbReference type="EMBL" id="SEB49938.1"/>
    </source>
</evidence>
<gene>
    <name evidence="3" type="ORF">SAMN04489746_0420</name>
</gene>
<comment type="caution">
    <text evidence="3">The sequence shown here is derived from an EMBL/GenBank/DDBJ whole genome shotgun (WGS) entry which is preliminary data.</text>
</comment>
<keyword evidence="2" id="KW-1133">Transmembrane helix</keyword>
<accession>A0AB38A5D3</accession>
<dbReference type="EMBL" id="FNSH01000001">
    <property type="protein sequence ID" value="SEB49938.1"/>
    <property type="molecule type" value="Genomic_DNA"/>
</dbReference>
<proteinExistence type="predicted"/>
<evidence type="ECO:0000256" key="1">
    <source>
        <dbReference type="SAM" id="MobiDB-lite"/>
    </source>
</evidence>
<dbReference type="AlphaFoldDB" id="A0AB38A5D3"/>